<keyword evidence="2" id="KW-1185">Reference proteome</keyword>
<protein>
    <submittedName>
        <fullName evidence="1">Uncharacterized protein</fullName>
    </submittedName>
</protein>
<evidence type="ECO:0000313" key="1">
    <source>
        <dbReference type="EMBL" id="MCI18398.1"/>
    </source>
</evidence>
<feature type="non-terminal residue" evidence="1">
    <location>
        <position position="32"/>
    </location>
</feature>
<proteinExistence type="predicted"/>
<reference evidence="1 2" key="1">
    <citation type="journal article" date="2018" name="Front. Plant Sci.">
        <title>Red Clover (Trifolium pratense) and Zigzag Clover (T. medium) - A Picture of Genomic Similarities and Differences.</title>
        <authorList>
            <person name="Dluhosova J."/>
            <person name="Istvanek J."/>
            <person name="Nedelnik J."/>
            <person name="Repkova J."/>
        </authorList>
    </citation>
    <scope>NUCLEOTIDE SEQUENCE [LARGE SCALE GENOMIC DNA]</scope>
    <source>
        <strain evidence="2">cv. 10/8</strain>
        <tissue evidence="1">Leaf</tissue>
    </source>
</reference>
<evidence type="ECO:0000313" key="2">
    <source>
        <dbReference type="Proteomes" id="UP000265520"/>
    </source>
</evidence>
<organism evidence="1 2">
    <name type="scientific">Trifolium medium</name>
    <dbReference type="NCBI Taxonomy" id="97028"/>
    <lineage>
        <taxon>Eukaryota</taxon>
        <taxon>Viridiplantae</taxon>
        <taxon>Streptophyta</taxon>
        <taxon>Embryophyta</taxon>
        <taxon>Tracheophyta</taxon>
        <taxon>Spermatophyta</taxon>
        <taxon>Magnoliopsida</taxon>
        <taxon>eudicotyledons</taxon>
        <taxon>Gunneridae</taxon>
        <taxon>Pentapetalae</taxon>
        <taxon>rosids</taxon>
        <taxon>fabids</taxon>
        <taxon>Fabales</taxon>
        <taxon>Fabaceae</taxon>
        <taxon>Papilionoideae</taxon>
        <taxon>50 kb inversion clade</taxon>
        <taxon>NPAAA clade</taxon>
        <taxon>Hologalegina</taxon>
        <taxon>IRL clade</taxon>
        <taxon>Trifolieae</taxon>
        <taxon>Trifolium</taxon>
    </lineage>
</organism>
<dbReference type="AlphaFoldDB" id="A0A392Q2S7"/>
<sequence length="32" mass="3603">MKFIRVPFPLSATLHLPSQILTASPFIPAPRR</sequence>
<accession>A0A392Q2S7</accession>
<name>A0A392Q2S7_9FABA</name>
<dbReference type="EMBL" id="LXQA010109941">
    <property type="protein sequence ID" value="MCI18398.1"/>
    <property type="molecule type" value="Genomic_DNA"/>
</dbReference>
<dbReference type="Proteomes" id="UP000265520">
    <property type="component" value="Unassembled WGS sequence"/>
</dbReference>
<comment type="caution">
    <text evidence="1">The sequence shown here is derived from an EMBL/GenBank/DDBJ whole genome shotgun (WGS) entry which is preliminary data.</text>
</comment>